<gene>
    <name evidence="2" type="ORF">MFIFM68171_04304</name>
</gene>
<proteinExistence type="predicted"/>
<dbReference type="GeneID" id="98175047"/>
<reference evidence="2 3" key="1">
    <citation type="submission" date="2024-09" db="EMBL/GenBank/DDBJ databases">
        <title>Itraconazole resistance in Madurella fahalii resulting from another homologue of gene encoding cytochrome P450 14-alpha sterol demethylase (CYP51).</title>
        <authorList>
            <person name="Yoshioka I."/>
            <person name="Fahal A.H."/>
            <person name="Kaneko S."/>
            <person name="Yaguchi T."/>
        </authorList>
    </citation>
    <scope>NUCLEOTIDE SEQUENCE [LARGE SCALE GENOMIC DNA]</scope>
    <source>
        <strain evidence="2 3">IFM 68171</strain>
    </source>
</reference>
<feature type="compositionally biased region" description="Basic residues" evidence="1">
    <location>
        <begin position="16"/>
        <end position="27"/>
    </location>
</feature>
<keyword evidence="3" id="KW-1185">Reference proteome</keyword>
<evidence type="ECO:0000256" key="1">
    <source>
        <dbReference type="SAM" id="MobiDB-lite"/>
    </source>
</evidence>
<feature type="region of interest" description="Disordered" evidence="1">
    <location>
        <begin position="1"/>
        <end position="44"/>
    </location>
</feature>
<protein>
    <submittedName>
        <fullName evidence="2">Uncharacterized protein</fullName>
    </submittedName>
</protein>
<dbReference type="RefSeq" id="XP_070915825.1">
    <property type="nucleotide sequence ID" value="XM_071059724.1"/>
</dbReference>
<organism evidence="2 3">
    <name type="scientific">Madurella fahalii</name>
    <dbReference type="NCBI Taxonomy" id="1157608"/>
    <lineage>
        <taxon>Eukaryota</taxon>
        <taxon>Fungi</taxon>
        <taxon>Dikarya</taxon>
        <taxon>Ascomycota</taxon>
        <taxon>Pezizomycotina</taxon>
        <taxon>Sordariomycetes</taxon>
        <taxon>Sordariomycetidae</taxon>
        <taxon>Sordariales</taxon>
        <taxon>Sordariales incertae sedis</taxon>
        <taxon>Madurella</taxon>
    </lineage>
</organism>
<evidence type="ECO:0000313" key="3">
    <source>
        <dbReference type="Proteomes" id="UP001628179"/>
    </source>
</evidence>
<dbReference type="EMBL" id="BAAFSV010000002">
    <property type="protein sequence ID" value="GAB1314094.1"/>
    <property type="molecule type" value="Genomic_DNA"/>
</dbReference>
<evidence type="ECO:0000313" key="2">
    <source>
        <dbReference type="EMBL" id="GAB1314094.1"/>
    </source>
</evidence>
<accession>A0ABQ0G8J3</accession>
<sequence>MNTTVTSTRAPARMSHQAHHSGLRPLKKPTGFLRNEGGVPSVREPPLTWEVAYGTSPPIRRLSEFGECRTQMPSARPMRKPPMCEKLSKPGSKPSTNEMMMSTRMKRRSLTGLTRSRHE</sequence>
<feature type="compositionally biased region" description="Basic residues" evidence="1">
    <location>
        <begin position="104"/>
        <end position="119"/>
    </location>
</feature>
<feature type="region of interest" description="Disordered" evidence="1">
    <location>
        <begin position="71"/>
        <end position="119"/>
    </location>
</feature>
<name>A0ABQ0G8J3_9PEZI</name>
<dbReference type="Proteomes" id="UP001628179">
    <property type="component" value="Unassembled WGS sequence"/>
</dbReference>
<comment type="caution">
    <text evidence="2">The sequence shown here is derived from an EMBL/GenBank/DDBJ whole genome shotgun (WGS) entry which is preliminary data.</text>
</comment>